<name>A0AAE6Y9D1_STRAT</name>
<reference evidence="2 4" key="1">
    <citation type="submission" date="2015-07" db="EMBL/GenBank/DDBJ databases">
        <title>Draft Genome Sequence of Streptomyces antibioticus, IMRU 3720 reveals insights in the evolution of actinomycin biosynthetic gene clusters in Streptomyces.</title>
        <authorList>
            <person name="Crnovcic I."/>
            <person name="Ruckert C."/>
            <person name="Kalinowksi J."/>
            <person name="Keller U."/>
        </authorList>
    </citation>
    <scope>NUCLEOTIDE SEQUENCE [LARGE SCALE GENOMIC DNA]</scope>
    <source>
        <strain evidence="2 4">DSM 41481</strain>
    </source>
</reference>
<evidence type="ECO:0000313" key="4">
    <source>
        <dbReference type="Proteomes" id="UP000190306"/>
    </source>
</evidence>
<evidence type="ECO:0000259" key="1">
    <source>
        <dbReference type="PROSITE" id="PS51186"/>
    </source>
</evidence>
<dbReference type="PROSITE" id="PS51186">
    <property type="entry name" value="GNAT"/>
    <property type="match status" value="1"/>
</dbReference>
<dbReference type="EMBL" id="LHQL01000009">
    <property type="protein sequence ID" value="OOQ51139.1"/>
    <property type="molecule type" value="Genomic_DNA"/>
</dbReference>
<dbReference type="Gene3D" id="3.40.630.30">
    <property type="match status" value="1"/>
</dbReference>
<dbReference type="AlphaFoldDB" id="A0AAE6Y9D1"/>
<gene>
    <name evidence="2" type="ORF">AFM16_18245</name>
    <name evidence="3" type="ORF">HCX60_18525</name>
</gene>
<dbReference type="Proteomes" id="UP000190306">
    <property type="component" value="Chromosome"/>
</dbReference>
<feature type="domain" description="N-acetyltransferase" evidence="1">
    <location>
        <begin position="1"/>
        <end position="131"/>
    </location>
</feature>
<reference evidence="3 5" key="2">
    <citation type="submission" date="2020-03" db="EMBL/GenBank/DDBJ databases">
        <title>Is there a link between lipid content and antibiotic production in Streptomyces?</title>
        <authorList>
            <person name="David M."/>
            <person name="Lejeune C."/>
            <person name="Abreu S."/>
            <person name="Thibessard A."/>
            <person name="Leblond P."/>
            <person name="Chaminade P."/>
            <person name="Virolle M.-J."/>
        </authorList>
    </citation>
    <scope>NUCLEOTIDE SEQUENCE [LARGE SCALE GENOMIC DNA]</scope>
    <source>
        <strain evidence="3 5">DSM 41481</strain>
    </source>
</reference>
<proteinExistence type="predicted"/>
<dbReference type="Proteomes" id="UP000502504">
    <property type="component" value="Chromosome"/>
</dbReference>
<dbReference type="SUPFAM" id="SSF55729">
    <property type="entry name" value="Acyl-CoA N-acyltransferases (Nat)"/>
    <property type="match status" value="1"/>
</dbReference>
<sequence>MTIRYEWRGDIDNSALNALHAEGFDHPVGRTDWRTRLQRHSLGWVCAREDDRLVGFVNVAWDGGVHAFILDTVVARHSRSNGVGATLIKVAAEGSRTAGCEWLHVDFEEHLRPFYFDACGFRGTVAGLIAL</sequence>
<keyword evidence="4" id="KW-1185">Reference proteome</keyword>
<evidence type="ECO:0000313" key="3">
    <source>
        <dbReference type="EMBL" id="QIT45297.1"/>
    </source>
</evidence>
<protein>
    <submittedName>
        <fullName evidence="2 3">Acetyltransferase</fullName>
    </submittedName>
</protein>
<accession>A0AAE6Y9D1</accession>
<dbReference type="CDD" id="cd04301">
    <property type="entry name" value="NAT_SF"/>
    <property type="match status" value="1"/>
</dbReference>
<dbReference type="EMBL" id="CP050692">
    <property type="protein sequence ID" value="QIT45297.1"/>
    <property type="molecule type" value="Genomic_DNA"/>
</dbReference>
<dbReference type="Pfam" id="PF00583">
    <property type="entry name" value="Acetyltransf_1"/>
    <property type="match status" value="1"/>
</dbReference>
<evidence type="ECO:0000313" key="2">
    <source>
        <dbReference type="EMBL" id="OOQ51139.1"/>
    </source>
</evidence>
<dbReference type="RefSeq" id="WP_078633970.1">
    <property type="nucleotide sequence ID" value="NZ_CM007717.1"/>
</dbReference>
<dbReference type="InterPro" id="IPR000182">
    <property type="entry name" value="GNAT_dom"/>
</dbReference>
<dbReference type="InterPro" id="IPR016181">
    <property type="entry name" value="Acyl_CoA_acyltransferase"/>
</dbReference>
<dbReference type="GO" id="GO:0016747">
    <property type="term" value="F:acyltransferase activity, transferring groups other than amino-acyl groups"/>
    <property type="evidence" value="ECO:0007669"/>
    <property type="project" value="InterPro"/>
</dbReference>
<organism evidence="3 5">
    <name type="scientific">Streptomyces antibioticus</name>
    <dbReference type="NCBI Taxonomy" id="1890"/>
    <lineage>
        <taxon>Bacteria</taxon>
        <taxon>Bacillati</taxon>
        <taxon>Actinomycetota</taxon>
        <taxon>Actinomycetes</taxon>
        <taxon>Kitasatosporales</taxon>
        <taxon>Streptomycetaceae</taxon>
        <taxon>Streptomyces</taxon>
    </lineage>
</organism>
<evidence type="ECO:0000313" key="5">
    <source>
        <dbReference type="Proteomes" id="UP000502504"/>
    </source>
</evidence>